<organism evidence="1 2">
    <name type="scientific">Selenomonas ruminantium</name>
    <dbReference type="NCBI Taxonomy" id="971"/>
    <lineage>
        <taxon>Bacteria</taxon>
        <taxon>Bacillati</taxon>
        <taxon>Bacillota</taxon>
        <taxon>Negativicutes</taxon>
        <taxon>Selenomonadales</taxon>
        <taxon>Selenomonadaceae</taxon>
        <taxon>Selenomonas</taxon>
    </lineage>
</organism>
<dbReference type="OrthoDB" id="1672057at2"/>
<gene>
    <name evidence="1" type="ORF">SAMN05216366_12813</name>
</gene>
<accession>A0A1H0U3C2</accession>
<dbReference type="RefSeq" id="WP_074573042.1">
    <property type="nucleotide sequence ID" value="NZ_FNJQ01000028.1"/>
</dbReference>
<reference evidence="1 2" key="1">
    <citation type="submission" date="2016-10" db="EMBL/GenBank/DDBJ databases">
        <authorList>
            <person name="de Groot N.N."/>
        </authorList>
    </citation>
    <scope>NUCLEOTIDE SEQUENCE [LARGE SCALE GENOMIC DNA]</scope>
    <source>
        <strain evidence="1 2">S137</strain>
    </source>
</reference>
<sequence>MEQLINKGILPNPKDMDQDYYYCSVDGFGLIVDKMGNVYRFSETSLDFGKFASEQISAGYGNYNGRKNNVDDYVNSIAGESAGVNIAAGGQVGVSSWNNAPISTEVGVTTGVGVSVGFRETKRIFNIYS</sequence>
<evidence type="ECO:0000313" key="2">
    <source>
        <dbReference type="Proteomes" id="UP000182412"/>
    </source>
</evidence>
<proteinExistence type="predicted"/>
<protein>
    <submittedName>
        <fullName evidence="1">Uncharacterized protein</fullName>
    </submittedName>
</protein>
<evidence type="ECO:0000313" key="1">
    <source>
        <dbReference type="EMBL" id="SDP60448.1"/>
    </source>
</evidence>
<dbReference type="Proteomes" id="UP000182412">
    <property type="component" value="Unassembled WGS sequence"/>
</dbReference>
<dbReference type="AlphaFoldDB" id="A0A1H0U3C2"/>
<dbReference type="EMBL" id="FNJQ01000028">
    <property type="protein sequence ID" value="SDP60448.1"/>
    <property type="molecule type" value="Genomic_DNA"/>
</dbReference>
<name>A0A1H0U3C2_SELRU</name>